<reference evidence="8 9" key="1">
    <citation type="submission" date="2015-12" db="EMBL/GenBank/DDBJ databases">
        <title>Dictyostelia acquired genes for synthesis and detection of signals that induce cell-type specialization by lateral gene transfer from prokaryotes.</title>
        <authorList>
            <person name="Gloeckner G."/>
            <person name="Schaap P."/>
        </authorList>
    </citation>
    <scope>NUCLEOTIDE SEQUENCE [LARGE SCALE GENOMIC DNA]</scope>
    <source>
        <strain evidence="8 9">TK</strain>
    </source>
</reference>
<protein>
    <recommendedName>
        <fullName evidence="10">snRNA-activating protein complex subunit 3</fullName>
    </recommendedName>
</protein>
<dbReference type="GO" id="GO:0001046">
    <property type="term" value="F:core promoter sequence-specific DNA binding"/>
    <property type="evidence" value="ECO:0007669"/>
    <property type="project" value="TreeGrafter"/>
</dbReference>
<dbReference type="AlphaFoldDB" id="A0A151ZGL4"/>
<dbReference type="InterPro" id="IPR022042">
    <property type="entry name" value="snRNA-activating_su3"/>
</dbReference>
<dbReference type="GO" id="GO:0000978">
    <property type="term" value="F:RNA polymerase II cis-regulatory region sequence-specific DNA binding"/>
    <property type="evidence" value="ECO:0007669"/>
    <property type="project" value="TreeGrafter"/>
</dbReference>
<evidence type="ECO:0000256" key="2">
    <source>
        <dbReference type="ARBA" id="ARBA00010410"/>
    </source>
</evidence>
<keyword evidence="3" id="KW-0805">Transcription regulation</keyword>
<dbReference type="GO" id="GO:0003681">
    <property type="term" value="F:bent DNA binding"/>
    <property type="evidence" value="ECO:0007669"/>
    <property type="project" value="TreeGrafter"/>
</dbReference>
<dbReference type="GO" id="GO:0019185">
    <property type="term" value="C:snRNA-activating protein complex"/>
    <property type="evidence" value="ECO:0007669"/>
    <property type="project" value="TreeGrafter"/>
</dbReference>
<keyword evidence="5" id="KW-0804">Transcription</keyword>
<organism evidence="8 9">
    <name type="scientific">Tieghemostelium lacteum</name>
    <name type="common">Slime mold</name>
    <name type="synonym">Dictyostelium lacteum</name>
    <dbReference type="NCBI Taxonomy" id="361077"/>
    <lineage>
        <taxon>Eukaryota</taxon>
        <taxon>Amoebozoa</taxon>
        <taxon>Evosea</taxon>
        <taxon>Eumycetozoa</taxon>
        <taxon>Dictyostelia</taxon>
        <taxon>Dictyosteliales</taxon>
        <taxon>Raperosteliaceae</taxon>
        <taxon>Tieghemostelium</taxon>
    </lineage>
</organism>
<keyword evidence="6" id="KW-0539">Nucleus</keyword>
<feature type="compositionally biased region" description="Low complexity" evidence="7">
    <location>
        <begin position="99"/>
        <end position="119"/>
    </location>
</feature>
<comment type="caution">
    <text evidence="8">The sequence shown here is derived from an EMBL/GenBank/DDBJ whole genome shotgun (WGS) entry which is preliminary data.</text>
</comment>
<sequence length="359" mass="41926">MNDDYDDEEFIDSVQFPSDINASTVAPIQYTIQRTPVIKVNDFKQHFLESLRNETPDTDAELQNVNLDLDDVRIVTEYEIFDNQIKSKVMEQLPNTQKTTTTTTTTTSTPSDDNNNITSTINTDGSIGISLPIGTLINELVQGKQSPIFDDTILVVAIYHSQRNQKMMELLVRGSQKLTSLRDKIYCLCDHIMDGNNRKSGFFFINNVFYNDKRQNENLLYSRKIIEWLNNGNRETSHLSEMLMENTTFNDLSLSLGEKYLYCHQGHCEHLMVFEELRMLNINDQQDINLYPIIKYQSKLRRRKCKVCDIYPAKYVTYGDPNVPESPYFFCDECYRAFHYSKEGFLLYSSFQVYPYYHE</sequence>
<dbReference type="PANTHER" id="PTHR13421:SF16">
    <property type="entry name" value="SNRNA-ACTIVATING PROTEIN COMPLEX SUBUNIT 3"/>
    <property type="match status" value="1"/>
</dbReference>
<dbReference type="Proteomes" id="UP000076078">
    <property type="component" value="Unassembled WGS sequence"/>
</dbReference>
<evidence type="ECO:0000256" key="3">
    <source>
        <dbReference type="ARBA" id="ARBA00023015"/>
    </source>
</evidence>
<dbReference type="Pfam" id="PF12251">
    <property type="entry name" value="SNAPC3"/>
    <property type="match status" value="1"/>
</dbReference>
<evidence type="ECO:0000313" key="9">
    <source>
        <dbReference type="Proteomes" id="UP000076078"/>
    </source>
</evidence>
<feature type="region of interest" description="Disordered" evidence="7">
    <location>
        <begin position="92"/>
        <end position="119"/>
    </location>
</feature>
<comment type="subcellular location">
    <subcellularLocation>
        <location evidence="1">Nucleus</location>
    </subcellularLocation>
</comment>
<dbReference type="InParanoid" id="A0A151ZGL4"/>
<dbReference type="STRING" id="361077.A0A151ZGL4"/>
<keyword evidence="4" id="KW-0238">DNA-binding</keyword>
<name>A0A151ZGL4_TIELA</name>
<proteinExistence type="inferred from homology"/>
<evidence type="ECO:0000256" key="4">
    <source>
        <dbReference type="ARBA" id="ARBA00023125"/>
    </source>
</evidence>
<evidence type="ECO:0000256" key="1">
    <source>
        <dbReference type="ARBA" id="ARBA00004123"/>
    </source>
</evidence>
<dbReference type="OrthoDB" id="3437960at2759"/>
<dbReference type="PANTHER" id="PTHR13421">
    <property type="entry name" value="SNRNA-ACTIVATING PROTEIN COMPLEX SUBUNIT 3"/>
    <property type="match status" value="1"/>
</dbReference>
<evidence type="ECO:0000256" key="7">
    <source>
        <dbReference type="SAM" id="MobiDB-lite"/>
    </source>
</evidence>
<keyword evidence="9" id="KW-1185">Reference proteome</keyword>
<dbReference type="GO" id="GO:0001006">
    <property type="term" value="F:RNA polymerase III type 3 promoter sequence-specific DNA binding"/>
    <property type="evidence" value="ECO:0007669"/>
    <property type="project" value="TreeGrafter"/>
</dbReference>
<evidence type="ECO:0008006" key="10">
    <source>
        <dbReference type="Google" id="ProtNLM"/>
    </source>
</evidence>
<dbReference type="EMBL" id="LODT01000028">
    <property type="protein sequence ID" value="KYQ93004.1"/>
    <property type="molecule type" value="Genomic_DNA"/>
</dbReference>
<evidence type="ECO:0000313" key="8">
    <source>
        <dbReference type="EMBL" id="KYQ93004.1"/>
    </source>
</evidence>
<dbReference type="GO" id="GO:0042795">
    <property type="term" value="P:snRNA transcription by RNA polymerase II"/>
    <property type="evidence" value="ECO:0007669"/>
    <property type="project" value="TreeGrafter"/>
</dbReference>
<dbReference type="GO" id="GO:0042796">
    <property type="term" value="P:snRNA transcription by RNA polymerase III"/>
    <property type="evidence" value="ECO:0007669"/>
    <property type="project" value="TreeGrafter"/>
</dbReference>
<comment type="similarity">
    <text evidence="2">Belongs to the SNAPC3/SRD2 family.</text>
</comment>
<gene>
    <name evidence="8" type="ORF">DLAC_05608</name>
</gene>
<accession>A0A151ZGL4</accession>
<evidence type="ECO:0000256" key="6">
    <source>
        <dbReference type="ARBA" id="ARBA00023242"/>
    </source>
</evidence>
<evidence type="ECO:0000256" key="5">
    <source>
        <dbReference type="ARBA" id="ARBA00023163"/>
    </source>
</evidence>
<dbReference type="GO" id="GO:0005634">
    <property type="term" value="C:nucleus"/>
    <property type="evidence" value="ECO:0007669"/>
    <property type="project" value="UniProtKB-SubCell"/>
</dbReference>